<feature type="domain" description="Thioredoxin" evidence="1">
    <location>
        <begin position="8"/>
        <end position="125"/>
    </location>
</feature>
<dbReference type="PANTHER" id="PTHR45663">
    <property type="entry name" value="GEO12009P1"/>
    <property type="match status" value="1"/>
</dbReference>
<dbReference type="Pfam" id="PF00085">
    <property type="entry name" value="Thioredoxin"/>
    <property type="match status" value="1"/>
</dbReference>
<dbReference type="Proteomes" id="UP000177025">
    <property type="component" value="Unassembled WGS sequence"/>
</dbReference>
<gene>
    <name evidence="2" type="ORF">A2Y85_07640</name>
</gene>
<dbReference type="SUPFAM" id="SSF52833">
    <property type="entry name" value="Thioredoxin-like"/>
    <property type="match status" value="1"/>
</dbReference>
<dbReference type="AlphaFoldDB" id="A0A1F4UEP6"/>
<comment type="caution">
    <text evidence="2">The sequence shown here is derived from an EMBL/GenBank/DDBJ whole genome shotgun (WGS) entry which is preliminary data.</text>
</comment>
<name>A0A1F4UEP6_UNCW3</name>
<dbReference type="GO" id="GO:0015035">
    <property type="term" value="F:protein-disulfide reductase activity"/>
    <property type="evidence" value="ECO:0007669"/>
    <property type="project" value="TreeGrafter"/>
</dbReference>
<evidence type="ECO:0000259" key="1">
    <source>
        <dbReference type="PROSITE" id="PS51352"/>
    </source>
</evidence>
<dbReference type="InterPro" id="IPR013766">
    <property type="entry name" value="Thioredoxin_domain"/>
</dbReference>
<accession>A0A1F4UEP6</accession>
<dbReference type="InterPro" id="IPR036249">
    <property type="entry name" value="Thioredoxin-like_sf"/>
</dbReference>
<proteinExistence type="predicted"/>
<evidence type="ECO:0000313" key="2">
    <source>
        <dbReference type="EMBL" id="OGC43407.1"/>
    </source>
</evidence>
<organism evidence="2 3">
    <name type="scientific">candidate division WOR-3 bacterium RBG_13_43_14</name>
    <dbReference type="NCBI Taxonomy" id="1802590"/>
    <lineage>
        <taxon>Bacteria</taxon>
        <taxon>Bacteria division WOR-3</taxon>
    </lineage>
</organism>
<dbReference type="PROSITE" id="PS51352">
    <property type="entry name" value="THIOREDOXIN_2"/>
    <property type="match status" value="1"/>
</dbReference>
<dbReference type="CDD" id="cd02947">
    <property type="entry name" value="TRX_family"/>
    <property type="match status" value="1"/>
</dbReference>
<dbReference type="PANTHER" id="PTHR45663:SF11">
    <property type="entry name" value="GEO12009P1"/>
    <property type="match status" value="1"/>
</dbReference>
<dbReference type="Gene3D" id="3.40.30.10">
    <property type="entry name" value="Glutaredoxin"/>
    <property type="match status" value="1"/>
</dbReference>
<dbReference type="GO" id="GO:0045454">
    <property type="term" value="P:cell redox homeostasis"/>
    <property type="evidence" value="ECO:0007669"/>
    <property type="project" value="TreeGrafter"/>
</dbReference>
<protein>
    <recommendedName>
        <fullName evidence="1">Thioredoxin domain-containing protein</fullName>
    </recommendedName>
</protein>
<dbReference type="EMBL" id="MEUM01000022">
    <property type="protein sequence ID" value="OGC43407.1"/>
    <property type="molecule type" value="Genomic_DNA"/>
</dbReference>
<reference evidence="2 3" key="1">
    <citation type="journal article" date="2016" name="Nat. Commun.">
        <title>Thousands of microbial genomes shed light on interconnected biogeochemical processes in an aquifer system.</title>
        <authorList>
            <person name="Anantharaman K."/>
            <person name="Brown C.T."/>
            <person name="Hug L.A."/>
            <person name="Sharon I."/>
            <person name="Castelle C.J."/>
            <person name="Probst A.J."/>
            <person name="Thomas B.C."/>
            <person name="Singh A."/>
            <person name="Wilkins M.J."/>
            <person name="Karaoz U."/>
            <person name="Brodie E.L."/>
            <person name="Williams K.H."/>
            <person name="Hubbard S.S."/>
            <person name="Banfield J.F."/>
        </authorList>
    </citation>
    <scope>NUCLEOTIDE SEQUENCE [LARGE SCALE GENOMIC DNA]</scope>
</reference>
<evidence type="ECO:0000313" key="3">
    <source>
        <dbReference type="Proteomes" id="UP000177025"/>
    </source>
</evidence>
<dbReference type="GO" id="GO:0005829">
    <property type="term" value="C:cytosol"/>
    <property type="evidence" value="ECO:0007669"/>
    <property type="project" value="TreeGrafter"/>
</dbReference>
<sequence>MNQLKSSAKIVRNETWIKAQEALVADNPLSKALKSGKPVVADFGRGTCVPCKMMEPLLKELQQEFAGKAAILILDVGEYATLSRQYGVRMIPTQIFFDSNGKELHRHEGFMSKENLIAQLKKMGVE</sequence>